<evidence type="ECO:0000313" key="3">
    <source>
        <dbReference type="Proteomes" id="UP001168380"/>
    </source>
</evidence>
<keyword evidence="1" id="KW-0812">Transmembrane</keyword>
<keyword evidence="3" id="KW-1185">Reference proteome</keyword>
<feature type="transmembrane region" description="Helical" evidence="1">
    <location>
        <begin position="6"/>
        <end position="27"/>
    </location>
</feature>
<proteinExistence type="predicted"/>
<accession>A0ABT8TG16</accession>
<dbReference type="Proteomes" id="UP001168380">
    <property type="component" value="Unassembled WGS sequence"/>
</dbReference>
<dbReference type="EMBL" id="JAULRT010000059">
    <property type="protein sequence ID" value="MDO3383009.1"/>
    <property type="molecule type" value="Genomic_DNA"/>
</dbReference>
<gene>
    <name evidence="2" type="ORF">QWI16_12590</name>
</gene>
<name>A0ABT8TG16_9GAMM</name>
<dbReference type="RefSeq" id="WP_302713616.1">
    <property type="nucleotide sequence ID" value="NZ_JAULRT010000059.1"/>
</dbReference>
<organism evidence="2 3">
    <name type="scientific">Gilvimarinus algae</name>
    <dbReference type="NCBI Taxonomy" id="3058037"/>
    <lineage>
        <taxon>Bacteria</taxon>
        <taxon>Pseudomonadati</taxon>
        <taxon>Pseudomonadota</taxon>
        <taxon>Gammaproteobacteria</taxon>
        <taxon>Cellvibrionales</taxon>
        <taxon>Cellvibrionaceae</taxon>
        <taxon>Gilvimarinus</taxon>
    </lineage>
</organism>
<protein>
    <submittedName>
        <fullName evidence="2">DUF4760 domain-containing protein</fullName>
    </submittedName>
</protein>
<reference evidence="2" key="1">
    <citation type="submission" date="2023-07" db="EMBL/GenBank/DDBJ databases">
        <title>Gilvimarinus algae sp. nov., isolated from the surface of Kelp.</title>
        <authorList>
            <person name="Sun Y.Y."/>
            <person name="Gong Y."/>
            <person name="Du Z.J."/>
        </authorList>
    </citation>
    <scope>NUCLEOTIDE SEQUENCE</scope>
    <source>
        <strain evidence="2">SDUM040014</strain>
    </source>
</reference>
<dbReference type="Pfam" id="PF15956">
    <property type="entry name" value="DUF4760"/>
    <property type="match status" value="1"/>
</dbReference>
<comment type="caution">
    <text evidence="2">The sequence shown here is derived from an EMBL/GenBank/DDBJ whole genome shotgun (WGS) entry which is preliminary data.</text>
</comment>
<evidence type="ECO:0000313" key="2">
    <source>
        <dbReference type="EMBL" id="MDO3383009.1"/>
    </source>
</evidence>
<sequence length="151" mass="17780">MIFELLDAISAMALLLISASMLQLVLLKHKQMKAETLSRTQDEIYRSEKMRPLLNRVVRQSQGVDWNMEMLFENAEIREEAFEALNYCEYLCMGIANGIFNEQIIKSFYGTQILIIATHFRRVIKELRYQSNAPDNFRYLYKVAENWGGWK</sequence>
<keyword evidence="1" id="KW-1133">Transmembrane helix</keyword>
<dbReference type="InterPro" id="IPR031876">
    <property type="entry name" value="DUF4760"/>
</dbReference>
<keyword evidence="1" id="KW-0472">Membrane</keyword>
<evidence type="ECO:0000256" key="1">
    <source>
        <dbReference type="SAM" id="Phobius"/>
    </source>
</evidence>